<reference evidence="3" key="1">
    <citation type="journal article" date="2011" name="Nature">
        <title>Genome sequence and analysis of the tuber crop potato.</title>
        <authorList>
            <consortium name="The Potato Genome Sequencing Consortium"/>
        </authorList>
    </citation>
    <scope>NUCLEOTIDE SEQUENCE [LARGE SCALE GENOMIC DNA]</scope>
    <source>
        <strain evidence="3">cv. DM1-3 516 R44</strain>
    </source>
</reference>
<feature type="transmembrane region" description="Helical" evidence="1">
    <location>
        <begin position="24"/>
        <end position="42"/>
    </location>
</feature>
<dbReference type="HOGENOM" id="CLU_3128052_0_0_1"/>
<evidence type="ECO:0000313" key="2">
    <source>
        <dbReference type="EnsemblPlants" id="PGSC0003DMT400073019"/>
    </source>
</evidence>
<protein>
    <submittedName>
        <fullName evidence="2">Uncharacterized protein</fullName>
    </submittedName>
</protein>
<evidence type="ECO:0000256" key="1">
    <source>
        <dbReference type="SAM" id="Phobius"/>
    </source>
</evidence>
<reference evidence="2" key="2">
    <citation type="submission" date="2015-06" db="UniProtKB">
        <authorList>
            <consortium name="EnsemblPlants"/>
        </authorList>
    </citation>
    <scope>IDENTIFICATION</scope>
    <source>
        <strain evidence="2">DM1-3 516 R44</strain>
    </source>
</reference>
<name>M1CRE3_SOLTU</name>
<dbReference type="EnsemblPlants" id="PGSC0003DMT400073019">
    <property type="protein sequence ID" value="PGSC0003DMT400073019"/>
    <property type="gene ID" value="PGSC0003DMG400028405"/>
</dbReference>
<keyword evidence="1" id="KW-1133">Transmembrane helix</keyword>
<proteinExistence type="predicted"/>
<keyword evidence="1" id="KW-0812">Transmembrane</keyword>
<keyword evidence="3" id="KW-1185">Reference proteome</keyword>
<dbReference type="Proteomes" id="UP000011115">
    <property type="component" value="Unassembled WGS sequence"/>
</dbReference>
<accession>M1CRE3</accession>
<keyword evidence="1" id="KW-0472">Membrane</keyword>
<dbReference type="AlphaFoldDB" id="M1CRE3"/>
<dbReference type="PaxDb" id="4113-PGSC0003DMT400073019"/>
<organism evidence="2 3">
    <name type="scientific">Solanum tuberosum</name>
    <name type="common">Potato</name>
    <dbReference type="NCBI Taxonomy" id="4113"/>
    <lineage>
        <taxon>Eukaryota</taxon>
        <taxon>Viridiplantae</taxon>
        <taxon>Streptophyta</taxon>
        <taxon>Embryophyta</taxon>
        <taxon>Tracheophyta</taxon>
        <taxon>Spermatophyta</taxon>
        <taxon>Magnoliopsida</taxon>
        <taxon>eudicotyledons</taxon>
        <taxon>Gunneridae</taxon>
        <taxon>Pentapetalae</taxon>
        <taxon>asterids</taxon>
        <taxon>lamiids</taxon>
        <taxon>Solanales</taxon>
        <taxon>Solanaceae</taxon>
        <taxon>Solanoideae</taxon>
        <taxon>Solaneae</taxon>
        <taxon>Solanum</taxon>
    </lineage>
</organism>
<dbReference type="InParanoid" id="M1CRE3"/>
<sequence>MGVGSTHGFGQPSLGTLTTHMPRSIFQIGYLVRFWVYVIHIFRESITRLC</sequence>
<dbReference type="Gramene" id="PGSC0003DMT400073019">
    <property type="protein sequence ID" value="PGSC0003DMT400073019"/>
    <property type="gene ID" value="PGSC0003DMG400028405"/>
</dbReference>
<evidence type="ECO:0000313" key="3">
    <source>
        <dbReference type="Proteomes" id="UP000011115"/>
    </source>
</evidence>